<keyword evidence="2" id="KW-1185">Reference proteome</keyword>
<protein>
    <recommendedName>
        <fullName evidence="3">DUF4259 domain-containing protein</fullName>
    </recommendedName>
</protein>
<dbReference type="EMBL" id="CP023521">
    <property type="protein sequence ID" value="ATF81217.1"/>
    <property type="molecule type" value="Genomic_DNA"/>
</dbReference>
<reference evidence="2" key="1">
    <citation type="submission" date="2017-09" db="EMBL/GenBank/DDBJ databases">
        <title>FDA dAtabase for Regulatory Grade micrObial Sequences (FDA-ARGOS): Supporting development and validation of Infectious Disease Dx tests.</title>
        <authorList>
            <person name="Minogue T."/>
            <person name="Wolcott M."/>
            <person name="Wasieloski L."/>
            <person name="Aguilar W."/>
            <person name="Moore D."/>
            <person name="Tallon L.J."/>
            <person name="Sadzewicz L."/>
            <person name="Ott S."/>
            <person name="Zhao X."/>
            <person name="Nagaraj S."/>
            <person name="Vavikolanu K."/>
            <person name="Aluvathingal J."/>
            <person name="Nadendla S."/>
            <person name="Sichtig H."/>
        </authorList>
    </citation>
    <scope>NUCLEOTIDE SEQUENCE [LARGE SCALE GENOMIC DNA]</scope>
    <source>
        <strain evidence="2">FDAARGOS_388</strain>
    </source>
</reference>
<evidence type="ECO:0000313" key="1">
    <source>
        <dbReference type="EMBL" id="ATF81217.1"/>
    </source>
</evidence>
<evidence type="ECO:0008006" key="3">
    <source>
        <dbReference type="Google" id="ProtNLM"/>
    </source>
</evidence>
<name>A0ABM6P230_BURCE</name>
<gene>
    <name evidence="1" type="ORF">CO711_28035</name>
</gene>
<dbReference type="Proteomes" id="UP000218103">
    <property type="component" value="Chromosome 2"/>
</dbReference>
<organism evidence="1 2">
    <name type="scientific">Burkholderia cepacia</name>
    <name type="common">Pseudomonas cepacia</name>
    <dbReference type="NCBI Taxonomy" id="292"/>
    <lineage>
        <taxon>Bacteria</taxon>
        <taxon>Pseudomonadati</taxon>
        <taxon>Pseudomonadota</taxon>
        <taxon>Betaproteobacteria</taxon>
        <taxon>Burkholderiales</taxon>
        <taxon>Burkholderiaceae</taxon>
        <taxon>Burkholderia</taxon>
        <taxon>Burkholderia cepacia complex</taxon>
    </lineage>
</organism>
<evidence type="ECO:0000313" key="2">
    <source>
        <dbReference type="Proteomes" id="UP000218103"/>
    </source>
</evidence>
<sequence>MAAEAVAYCVPNKKTGKPEWGKNWMFSPIEQGQATMALYAAPQPAHADARPTDDELWDQTLRERDEYHGTADKLAAAIAKHFGVDIGEHSNANCPWEEALEVIENAVQAGAPVGLSDEQITEVWNSMPGGNDGFLKSWGYIEFGRRIEDLLQGANHAE</sequence>
<accession>A0ABM6P230</accession>
<proteinExistence type="predicted"/>